<dbReference type="PANTHER" id="PTHR30625">
    <property type="entry name" value="PROTEIN TOLQ"/>
    <property type="match status" value="1"/>
</dbReference>
<keyword evidence="6" id="KW-0813">Transport</keyword>
<proteinExistence type="inferred from homology"/>
<protein>
    <submittedName>
        <fullName evidence="9">MotA/TolQ/ExbB proton channel family protein</fullName>
    </submittedName>
</protein>
<keyword evidence="6" id="KW-0653">Protein transport</keyword>
<evidence type="ECO:0000256" key="3">
    <source>
        <dbReference type="ARBA" id="ARBA00022692"/>
    </source>
</evidence>
<evidence type="ECO:0000256" key="5">
    <source>
        <dbReference type="ARBA" id="ARBA00023136"/>
    </source>
</evidence>
<organism evidence="9 10">
    <name type="scientific">Methylophaga marina</name>
    <dbReference type="NCBI Taxonomy" id="45495"/>
    <lineage>
        <taxon>Bacteria</taxon>
        <taxon>Pseudomonadati</taxon>
        <taxon>Pseudomonadota</taxon>
        <taxon>Gammaproteobacteria</taxon>
        <taxon>Thiotrichales</taxon>
        <taxon>Piscirickettsiaceae</taxon>
        <taxon>Methylophaga</taxon>
    </lineage>
</organism>
<dbReference type="Pfam" id="PF01618">
    <property type="entry name" value="MotA_ExbB"/>
    <property type="match status" value="1"/>
</dbReference>
<dbReference type="InterPro" id="IPR002898">
    <property type="entry name" value="MotA_ExbB_proton_chnl"/>
</dbReference>
<feature type="domain" description="MotA/TolQ/ExbB proton channel" evidence="8">
    <location>
        <begin position="68"/>
        <end position="196"/>
    </location>
</feature>
<keyword evidence="3 7" id="KW-0812">Transmembrane</keyword>
<name>A0ABN0TC34_9GAMM</name>
<comment type="caution">
    <text evidence="9">The sequence shown here is derived from an EMBL/GenBank/DDBJ whole genome shotgun (WGS) entry which is preliminary data.</text>
</comment>
<accession>A0ABN0TC34</accession>
<evidence type="ECO:0000259" key="8">
    <source>
        <dbReference type="Pfam" id="PF01618"/>
    </source>
</evidence>
<evidence type="ECO:0000313" key="10">
    <source>
        <dbReference type="Proteomes" id="UP001501476"/>
    </source>
</evidence>
<evidence type="ECO:0000256" key="4">
    <source>
        <dbReference type="ARBA" id="ARBA00022989"/>
    </source>
</evidence>
<comment type="subcellular location">
    <subcellularLocation>
        <location evidence="1">Cell membrane</location>
        <topology evidence="1">Multi-pass membrane protein</topology>
    </subcellularLocation>
    <subcellularLocation>
        <location evidence="6">Membrane</location>
        <topology evidence="6">Multi-pass membrane protein</topology>
    </subcellularLocation>
</comment>
<keyword evidence="4 7" id="KW-1133">Transmembrane helix</keyword>
<keyword evidence="2" id="KW-1003">Cell membrane</keyword>
<sequence>MDAVPDIVDAVLIFLVILSVLIWSVGISKYLAFYRNSRFDREFLAVFSKARDIQDLLAVMSSTKGRLARVCQAGLDELVSWQYLANSVAPDDKREMLMHSLKQQAHAEQTRMENGLSILASVGSTAPFIGLFGTVWGIMNALKSITASGSASLDVVAGPIGEALIATAIGIATAVPAVLAYNYFLRKVRLSAATMDNFSSAFHLLVLKSRIKHD</sequence>
<evidence type="ECO:0000256" key="6">
    <source>
        <dbReference type="RuleBase" id="RU004057"/>
    </source>
</evidence>
<dbReference type="RefSeq" id="WP_286304771.1">
    <property type="nucleotide sequence ID" value="NZ_AP027741.1"/>
</dbReference>
<evidence type="ECO:0000313" key="9">
    <source>
        <dbReference type="EMBL" id="GAA0217892.1"/>
    </source>
</evidence>
<dbReference type="InterPro" id="IPR050790">
    <property type="entry name" value="ExbB/TolQ_transport"/>
</dbReference>
<reference evidence="9 10" key="1">
    <citation type="journal article" date="2019" name="Int. J. Syst. Evol. Microbiol.">
        <title>The Global Catalogue of Microorganisms (GCM) 10K type strain sequencing project: providing services to taxonomists for standard genome sequencing and annotation.</title>
        <authorList>
            <consortium name="The Broad Institute Genomics Platform"/>
            <consortium name="The Broad Institute Genome Sequencing Center for Infectious Disease"/>
            <person name="Wu L."/>
            <person name="Ma J."/>
        </authorList>
    </citation>
    <scope>NUCLEOTIDE SEQUENCE [LARGE SCALE GENOMIC DNA]</scope>
    <source>
        <strain evidence="9 10">JCM 6886</strain>
    </source>
</reference>
<keyword evidence="5 7" id="KW-0472">Membrane</keyword>
<dbReference type="Proteomes" id="UP001501476">
    <property type="component" value="Unassembled WGS sequence"/>
</dbReference>
<comment type="similarity">
    <text evidence="6">Belongs to the exbB/tolQ family.</text>
</comment>
<feature type="transmembrane region" description="Helical" evidence="7">
    <location>
        <begin position="12"/>
        <end position="32"/>
    </location>
</feature>
<keyword evidence="10" id="KW-1185">Reference proteome</keyword>
<evidence type="ECO:0000256" key="7">
    <source>
        <dbReference type="SAM" id="Phobius"/>
    </source>
</evidence>
<dbReference type="PANTHER" id="PTHR30625:SF3">
    <property type="entry name" value="TOL-PAL SYSTEM PROTEIN TOLQ"/>
    <property type="match status" value="1"/>
</dbReference>
<feature type="transmembrane region" description="Helical" evidence="7">
    <location>
        <begin position="116"/>
        <end position="139"/>
    </location>
</feature>
<dbReference type="EMBL" id="BAAADG010000003">
    <property type="protein sequence ID" value="GAA0217892.1"/>
    <property type="molecule type" value="Genomic_DNA"/>
</dbReference>
<evidence type="ECO:0000256" key="1">
    <source>
        <dbReference type="ARBA" id="ARBA00004651"/>
    </source>
</evidence>
<feature type="transmembrane region" description="Helical" evidence="7">
    <location>
        <begin position="163"/>
        <end position="185"/>
    </location>
</feature>
<gene>
    <name evidence="9" type="ORF">GCM10008964_06720</name>
</gene>
<evidence type="ECO:0000256" key="2">
    <source>
        <dbReference type="ARBA" id="ARBA00022475"/>
    </source>
</evidence>